<dbReference type="AlphaFoldDB" id="A0A5B8W655"/>
<dbReference type="KEGG" id="mgk:FSB76_21570"/>
<feature type="chain" id="PRO_5022843899" evidence="1">
    <location>
        <begin position="21"/>
        <end position="118"/>
    </location>
</feature>
<dbReference type="RefSeq" id="WP_147057006.1">
    <property type="nucleotide sequence ID" value="NZ_CP042437.1"/>
</dbReference>
<reference evidence="2 3" key="1">
    <citation type="journal article" date="2013" name="J. Microbiol.">
        <title>Mucilaginibacter ginsenosidivorax sp. nov., with ginsenoside converting activity isolated from sediment.</title>
        <authorList>
            <person name="Kim J.K."/>
            <person name="Choi T.E."/>
            <person name="Liu Q.M."/>
            <person name="Park H.Y."/>
            <person name="Yi T.H."/>
            <person name="Yoon M.H."/>
            <person name="Kim S.C."/>
            <person name="Im W.T."/>
        </authorList>
    </citation>
    <scope>NUCLEOTIDE SEQUENCE [LARGE SCALE GENOMIC DNA]</scope>
    <source>
        <strain evidence="2 3">KHI28</strain>
    </source>
</reference>
<protein>
    <submittedName>
        <fullName evidence="2">Glycoside hydrolase</fullName>
    </submittedName>
</protein>
<feature type="signal peptide" evidence="1">
    <location>
        <begin position="1"/>
        <end position="20"/>
    </location>
</feature>
<keyword evidence="1" id="KW-0732">Signal</keyword>
<dbReference type="GO" id="GO:0016787">
    <property type="term" value="F:hydrolase activity"/>
    <property type="evidence" value="ECO:0007669"/>
    <property type="project" value="UniProtKB-KW"/>
</dbReference>
<name>A0A5B8W655_9SPHI</name>
<evidence type="ECO:0000313" key="2">
    <source>
        <dbReference type="EMBL" id="QEC78405.1"/>
    </source>
</evidence>
<gene>
    <name evidence="2" type="ORF">FSB76_21570</name>
</gene>
<accession>A0A5B8W655</accession>
<evidence type="ECO:0000256" key="1">
    <source>
        <dbReference type="SAM" id="SignalP"/>
    </source>
</evidence>
<dbReference type="EMBL" id="CP042437">
    <property type="protein sequence ID" value="QEC78405.1"/>
    <property type="molecule type" value="Genomic_DNA"/>
</dbReference>
<dbReference type="OrthoDB" id="796539at2"/>
<keyword evidence="3" id="KW-1185">Reference proteome</keyword>
<dbReference type="Proteomes" id="UP000321362">
    <property type="component" value="Chromosome"/>
</dbReference>
<keyword evidence="2" id="KW-0378">Hydrolase</keyword>
<evidence type="ECO:0000313" key="3">
    <source>
        <dbReference type="Proteomes" id="UP000321362"/>
    </source>
</evidence>
<sequence>MKKIAPVTIAFVLIFSVCFAAINSLTGKWAGPVTLPGNKPFQLGYNFKVDSGKLTGTALTPAGEVIITDGMINGDDFSFNVPVPNGNAPHTGKLYADSIALHFVYEGQHLAATLKRTN</sequence>
<organism evidence="2 3">
    <name type="scientific">Mucilaginibacter ginsenosidivorax</name>
    <dbReference type="NCBI Taxonomy" id="862126"/>
    <lineage>
        <taxon>Bacteria</taxon>
        <taxon>Pseudomonadati</taxon>
        <taxon>Bacteroidota</taxon>
        <taxon>Sphingobacteriia</taxon>
        <taxon>Sphingobacteriales</taxon>
        <taxon>Sphingobacteriaceae</taxon>
        <taxon>Mucilaginibacter</taxon>
    </lineage>
</organism>
<proteinExistence type="predicted"/>